<reference evidence="1 2" key="1">
    <citation type="submission" date="2016-10" db="EMBL/GenBank/DDBJ databases">
        <authorList>
            <person name="de Groot N.N."/>
        </authorList>
    </citation>
    <scope>NUCLEOTIDE SEQUENCE [LARGE SCALE GENOMIC DNA]</scope>
    <source>
        <strain evidence="1 2">DSM 19886</strain>
    </source>
</reference>
<dbReference type="EMBL" id="FNGV01000002">
    <property type="protein sequence ID" value="SDL64402.1"/>
    <property type="molecule type" value="Genomic_DNA"/>
</dbReference>
<evidence type="ECO:0000313" key="1">
    <source>
        <dbReference type="EMBL" id="SDL64402.1"/>
    </source>
</evidence>
<accession>A0A1G9LQT3</accession>
<dbReference type="RefSeq" id="WP_089886608.1">
    <property type="nucleotide sequence ID" value="NZ_FNGV01000002.1"/>
</dbReference>
<gene>
    <name evidence="1" type="ORF">SAMN04488514_102193</name>
</gene>
<organism evidence="1 2">
    <name type="scientific">Kriegella aquimaris</name>
    <dbReference type="NCBI Taxonomy" id="192904"/>
    <lineage>
        <taxon>Bacteria</taxon>
        <taxon>Pseudomonadati</taxon>
        <taxon>Bacteroidota</taxon>
        <taxon>Flavobacteriia</taxon>
        <taxon>Flavobacteriales</taxon>
        <taxon>Flavobacteriaceae</taxon>
        <taxon>Kriegella</taxon>
    </lineage>
</organism>
<dbReference type="Proteomes" id="UP000199440">
    <property type="component" value="Unassembled WGS sequence"/>
</dbReference>
<protein>
    <submittedName>
        <fullName evidence="1">Uncharacterized protein</fullName>
    </submittedName>
</protein>
<evidence type="ECO:0000313" key="2">
    <source>
        <dbReference type="Proteomes" id="UP000199440"/>
    </source>
</evidence>
<dbReference type="AlphaFoldDB" id="A0A1G9LQT3"/>
<name>A0A1G9LQT3_9FLAO</name>
<keyword evidence="2" id="KW-1185">Reference proteome</keyword>
<dbReference type="OrthoDB" id="1446699at2"/>
<proteinExistence type="predicted"/>
<dbReference type="STRING" id="192904.SAMN04488514_102193"/>
<sequence length="99" mass="11154">MIRSTIIITLLSIWLFAIFAPPIISLLNSDGSTIITVNLNEEEQPEQGKKNIAEKKIVYDNTNYSFLAQLKNSTSSDFYLLANFDHTLEIILPPPESLI</sequence>